<keyword evidence="3" id="KW-0482">Metalloprotease</keyword>
<dbReference type="PANTHER" id="PTHR35797">
    <property type="entry name" value="PROTEASE-RELATED"/>
    <property type="match status" value="1"/>
</dbReference>
<sequence length="289" mass="31743">MKSAINKYPVAAFVVLTFAISYLVGLPLKLYVLNKALEGSEIGLNYLSKIFVVFAPALAAVIVTSADNENGELRALLKKVLPDTEHIIWWLALLSGGFVVTMISFIIAGSSFPSIIVLITASSPLLLVLHLLGAVLLIGIGEELGWRGWLLPRLIKDSTPAKATLIVFAIWAIWHLPVLLSGYRVVIPFLMACLALSIILTRFWHHVNGNVFVLAVAHAAVNFPEAFFEGRLGTGQEHDILNAWTAASAIYLLMAIAVIIYDPKWWINPYKPAPKEIEIPMEDRPGLDL</sequence>
<keyword evidence="4" id="KW-1185">Reference proteome</keyword>
<comment type="caution">
    <text evidence="3">The sequence shown here is derived from an EMBL/GenBank/DDBJ whole genome shotgun (WGS) entry which is preliminary data.</text>
</comment>
<proteinExistence type="predicted"/>
<dbReference type="Pfam" id="PF02517">
    <property type="entry name" value="Rce1-like"/>
    <property type="match status" value="1"/>
</dbReference>
<evidence type="ECO:0000313" key="4">
    <source>
        <dbReference type="Proteomes" id="UP000260823"/>
    </source>
</evidence>
<evidence type="ECO:0000259" key="2">
    <source>
        <dbReference type="Pfam" id="PF02517"/>
    </source>
</evidence>
<dbReference type="InterPro" id="IPR042150">
    <property type="entry name" value="MmRce1-like"/>
</dbReference>
<feature type="transmembrane region" description="Helical" evidence="1">
    <location>
        <begin position="240"/>
        <end position="261"/>
    </location>
</feature>
<dbReference type="RefSeq" id="WP_117383704.1">
    <property type="nucleotide sequence ID" value="NZ_QWDE01000002.1"/>
</dbReference>
<feature type="transmembrane region" description="Helical" evidence="1">
    <location>
        <begin position="186"/>
        <end position="204"/>
    </location>
</feature>
<keyword evidence="3" id="KW-0645">Protease</keyword>
<evidence type="ECO:0000313" key="3">
    <source>
        <dbReference type="EMBL" id="RFZ83229.1"/>
    </source>
</evidence>
<keyword evidence="3" id="KW-0378">Hydrolase</keyword>
<feature type="transmembrane region" description="Helical" evidence="1">
    <location>
        <begin position="7"/>
        <end position="26"/>
    </location>
</feature>
<dbReference type="OrthoDB" id="9777755at2"/>
<keyword evidence="1" id="KW-1133">Transmembrane helix</keyword>
<feature type="transmembrane region" description="Helical" evidence="1">
    <location>
        <begin position="46"/>
        <end position="66"/>
    </location>
</feature>
<gene>
    <name evidence="3" type="ORF">DYU05_13905</name>
</gene>
<dbReference type="PANTHER" id="PTHR35797:SF1">
    <property type="entry name" value="PROTEASE"/>
    <property type="match status" value="1"/>
</dbReference>
<feature type="transmembrane region" description="Helical" evidence="1">
    <location>
        <begin position="87"/>
        <end position="109"/>
    </location>
</feature>
<accession>A0A3E2NQF9</accession>
<keyword evidence="1" id="KW-0472">Membrane</keyword>
<evidence type="ECO:0000256" key="1">
    <source>
        <dbReference type="SAM" id="Phobius"/>
    </source>
</evidence>
<dbReference type="AlphaFoldDB" id="A0A3E2NQF9"/>
<dbReference type="InterPro" id="IPR003675">
    <property type="entry name" value="Rce1/LyrA-like_dom"/>
</dbReference>
<feature type="transmembrane region" description="Helical" evidence="1">
    <location>
        <begin position="161"/>
        <end position="180"/>
    </location>
</feature>
<dbReference type="GO" id="GO:0080120">
    <property type="term" value="P:CAAX-box protein maturation"/>
    <property type="evidence" value="ECO:0007669"/>
    <property type="project" value="UniProtKB-ARBA"/>
</dbReference>
<reference evidence="3 4" key="1">
    <citation type="submission" date="2018-08" db="EMBL/GenBank/DDBJ databases">
        <title>Mucilaginibacter terrae sp. nov., isolated from manganese diggings.</title>
        <authorList>
            <person name="Huang Y."/>
            <person name="Zhou Z."/>
        </authorList>
    </citation>
    <scope>NUCLEOTIDE SEQUENCE [LARGE SCALE GENOMIC DNA]</scope>
    <source>
        <strain evidence="3 4">ZH6</strain>
    </source>
</reference>
<organism evidence="3 4">
    <name type="scientific">Mucilaginibacter terrenus</name>
    <dbReference type="NCBI Taxonomy" id="2482727"/>
    <lineage>
        <taxon>Bacteria</taxon>
        <taxon>Pseudomonadati</taxon>
        <taxon>Bacteroidota</taxon>
        <taxon>Sphingobacteriia</taxon>
        <taxon>Sphingobacteriales</taxon>
        <taxon>Sphingobacteriaceae</taxon>
        <taxon>Mucilaginibacter</taxon>
    </lineage>
</organism>
<dbReference type="Proteomes" id="UP000260823">
    <property type="component" value="Unassembled WGS sequence"/>
</dbReference>
<feature type="domain" description="CAAX prenyl protease 2/Lysostaphin resistance protein A-like" evidence="2">
    <location>
        <begin position="126"/>
        <end position="223"/>
    </location>
</feature>
<keyword evidence="1" id="KW-0812">Transmembrane</keyword>
<protein>
    <submittedName>
        <fullName evidence="3">CPBP family intramembrane metalloprotease</fullName>
    </submittedName>
</protein>
<feature type="transmembrane region" description="Helical" evidence="1">
    <location>
        <begin position="115"/>
        <end position="140"/>
    </location>
</feature>
<dbReference type="GO" id="GO:0004175">
    <property type="term" value="F:endopeptidase activity"/>
    <property type="evidence" value="ECO:0007669"/>
    <property type="project" value="UniProtKB-ARBA"/>
</dbReference>
<dbReference type="EMBL" id="QWDE01000002">
    <property type="protein sequence ID" value="RFZ83229.1"/>
    <property type="molecule type" value="Genomic_DNA"/>
</dbReference>
<dbReference type="GO" id="GO:0006508">
    <property type="term" value="P:proteolysis"/>
    <property type="evidence" value="ECO:0007669"/>
    <property type="project" value="UniProtKB-KW"/>
</dbReference>
<dbReference type="GO" id="GO:0008237">
    <property type="term" value="F:metallopeptidase activity"/>
    <property type="evidence" value="ECO:0007669"/>
    <property type="project" value="UniProtKB-KW"/>
</dbReference>
<name>A0A3E2NQF9_9SPHI</name>